<reference evidence="1 2" key="1">
    <citation type="submission" date="2018-11" db="EMBL/GenBank/DDBJ databases">
        <authorList>
            <person name="Li F."/>
        </authorList>
    </citation>
    <scope>NUCLEOTIDE SEQUENCE [LARGE SCALE GENOMIC DNA]</scope>
    <source>
        <strain evidence="1 2">Gsoil 097</strain>
    </source>
</reference>
<gene>
    <name evidence="1" type="ORF">EFK50_05600</name>
</gene>
<keyword evidence="2" id="KW-1185">Reference proteome</keyword>
<dbReference type="AlphaFoldDB" id="A0A3N0CPN2"/>
<dbReference type="Proteomes" id="UP000267128">
    <property type="component" value="Unassembled WGS sequence"/>
</dbReference>
<comment type="caution">
    <text evidence="1">The sequence shown here is derived from an EMBL/GenBank/DDBJ whole genome shotgun (WGS) entry which is preliminary data.</text>
</comment>
<proteinExistence type="predicted"/>
<accession>A0A3N0CPN2</accession>
<dbReference type="InterPro" id="IPR028037">
    <property type="entry name" value="Antitoxin_Rv0909/MT0933"/>
</dbReference>
<dbReference type="RefSeq" id="WP_123226530.1">
    <property type="nucleotide sequence ID" value="NZ_RJSE01000003.1"/>
</dbReference>
<name>A0A3N0CPN2_9ACTN</name>
<organism evidence="1 2">
    <name type="scientific">Nocardioides marmoriginsengisoli</name>
    <dbReference type="NCBI Taxonomy" id="661483"/>
    <lineage>
        <taxon>Bacteria</taxon>
        <taxon>Bacillati</taxon>
        <taxon>Actinomycetota</taxon>
        <taxon>Actinomycetes</taxon>
        <taxon>Propionibacteriales</taxon>
        <taxon>Nocardioidaceae</taxon>
        <taxon>Nocardioides</taxon>
    </lineage>
</organism>
<evidence type="ECO:0000313" key="2">
    <source>
        <dbReference type="Proteomes" id="UP000267128"/>
    </source>
</evidence>
<protein>
    <submittedName>
        <fullName evidence="1">Antitoxin</fullName>
    </submittedName>
</protein>
<dbReference type="OrthoDB" id="5125103at2"/>
<dbReference type="Pfam" id="PF14013">
    <property type="entry name" value="MT0933_antitox"/>
    <property type="match status" value="1"/>
</dbReference>
<evidence type="ECO:0000313" key="1">
    <source>
        <dbReference type="EMBL" id="RNL65427.1"/>
    </source>
</evidence>
<dbReference type="EMBL" id="RJSE01000003">
    <property type="protein sequence ID" value="RNL65427.1"/>
    <property type="molecule type" value="Genomic_DNA"/>
</dbReference>
<sequence length="67" mass="7013">MGFLDDAKEKLTKAVDSQGEKIASGLDKAGDLINEKTGGKFGDKVDTGVDKAKDALDGLDGQDDDIK</sequence>